<organism evidence="3 4">
    <name type="scientific">Euplotes crassus</name>
    <dbReference type="NCBI Taxonomy" id="5936"/>
    <lineage>
        <taxon>Eukaryota</taxon>
        <taxon>Sar</taxon>
        <taxon>Alveolata</taxon>
        <taxon>Ciliophora</taxon>
        <taxon>Intramacronucleata</taxon>
        <taxon>Spirotrichea</taxon>
        <taxon>Hypotrichia</taxon>
        <taxon>Euplotida</taxon>
        <taxon>Euplotidae</taxon>
        <taxon>Moneuplotes</taxon>
    </lineage>
</organism>
<evidence type="ECO:0000256" key="1">
    <source>
        <dbReference type="SAM" id="Coils"/>
    </source>
</evidence>
<name>A0AAD1XG23_EUPCR</name>
<gene>
    <name evidence="3" type="ORF">ECRASSUSDP1_LOCUS11749</name>
</gene>
<dbReference type="EMBL" id="CAMPGE010011616">
    <property type="protein sequence ID" value="CAI2370436.1"/>
    <property type="molecule type" value="Genomic_DNA"/>
</dbReference>
<evidence type="ECO:0000256" key="2">
    <source>
        <dbReference type="SAM" id="MobiDB-lite"/>
    </source>
</evidence>
<feature type="coiled-coil region" evidence="1">
    <location>
        <begin position="183"/>
        <end position="210"/>
    </location>
</feature>
<evidence type="ECO:0000313" key="4">
    <source>
        <dbReference type="Proteomes" id="UP001295684"/>
    </source>
</evidence>
<protein>
    <submittedName>
        <fullName evidence="3">Uncharacterized protein</fullName>
    </submittedName>
</protein>
<keyword evidence="4" id="KW-1185">Reference proteome</keyword>
<feature type="region of interest" description="Disordered" evidence="2">
    <location>
        <begin position="404"/>
        <end position="423"/>
    </location>
</feature>
<sequence length="423" mass="49248">MLYSINANGFFPFLDAPETADSANNLSRNNAQFKNSSGKKGKHRRFHSKDYTEKDEIFSSELKMPLGSVLNDQDFDLIDELVTKCAKPNEISRKMDYYYGSLEKYHRLGDCQPLLPLNFETTESCTDNANQNWGNLAKVILQGRQDIWKDLMKSITGDIHYKLKELCTKVQKPKFGKVLKLIDKLLQKEMEQWQEKFKNQNETEEQKKLRSCITLLLLLNKGKLEDIILSCRPSTKKSNDQDRFTKKKMIFKRNTRFDAPKFSRYFKNQNSRDPQQTSQYKSDKVVPLLPMLPPTCPDRLGQRIEGIEKVPKKFVKKQRKLSENNYKPNMNLDEYITEELKRQSPNISYGRIFNCISRSSLKTTSPSIKISSEIKKPLKTAEINARELIGNTYMTPLKQRIPKLPPRRLSQDRPHWSGVSNFV</sequence>
<evidence type="ECO:0000313" key="3">
    <source>
        <dbReference type="EMBL" id="CAI2370436.1"/>
    </source>
</evidence>
<reference evidence="3" key="1">
    <citation type="submission" date="2023-07" db="EMBL/GenBank/DDBJ databases">
        <authorList>
            <consortium name="AG Swart"/>
            <person name="Singh M."/>
            <person name="Singh A."/>
            <person name="Seah K."/>
            <person name="Emmerich C."/>
        </authorList>
    </citation>
    <scope>NUCLEOTIDE SEQUENCE</scope>
    <source>
        <strain evidence="3">DP1</strain>
    </source>
</reference>
<dbReference type="AlphaFoldDB" id="A0AAD1XG23"/>
<keyword evidence="1" id="KW-0175">Coiled coil</keyword>
<proteinExistence type="predicted"/>
<accession>A0AAD1XG23</accession>
<dbReference type="Proteomes" id="UP001295684">
    <property type="component" value="Unassembled WGS sequence"/>
</dbReference>
<comment type="caution">
    <text evidence="3">The sequence shown here is derived from an EMBL/GenBank/DDBJ whole genome shotgun (WGS) entry which is preliminary data.</text>
</comment>